<evidence type="ECO:0000313" key="1">
    <source>
        <dbReference type="EMBL" id="SSX31689.1"/>
    </source>
</evidence>
<sequence>MSTVNFLTFRGTKSNWVLFHLHHILRCTHEKQIKCQIEINFVIFFKCFLQY</sequence>
<dbReference type="EMBL" id="UFQT01001761">
    <property type="protein sequence ID" value="SSX31689.1"/>
    <property type="molecule type" value="Genomic_DNA"/>
</dbReference>
<proteinExistence type="predicted"/>
<protein>
    <submittedName>
        <fullName evidence="1">CSON003969 protein</fullName>
    </submittedName>
</protein>
<reference evidence="1" key="1">
    <citation type="submission" date="2018-07" db="EMBL/GenBank/DDBJ databases">
        <authorList>
            <person name="Quirk P.G."/>
            <person name="Krulwich T.A."/>
        </authorList>
    </citation>
    <scope>NUCLEOTIDE SEQUENCE</scope>
</reference>
<dbReference type="VEuPathDB" id="VectorBase:CSON003969"/>
<name>A0A336MRF0_CULSO</name>
<accession>A0A336MRF0</accession>
<organism evidence="1">
    <name type="scientific">Culicoides sonorensis</name>
    <name type="common">Biting midge</name>
    <dbReference type="NCBI Taxonomy" id="179676"/>
    <lineage>
        <taxon>Eukaryota</taxon>
        <taxon>Metazoa</taxon>
        <taxon>Ecdysozoa</taxon>
        <taxon>Arthropoda</taxon>
        <taxon>Hexapoda</taxon>
        <taxon>Insecta</taxon>
        <taxon>Pterygota</taxon>
        <taxon>Neoptera</taxon>
        <taxon>Endopterygota</taxon>
        <taxon>Diptera</taxon>
        <taxon>Nematocera</taxon>
        <taxon>Chironomoidea</taxon>
        <taxon>Ceratopogonidae</taxon>
        <taxon>Ceratopogoninae</taxon>
        <taxon>Culicoides</taxon>
        <taxon>Monoculicoides</taxon>
    </lineage>
</organism>
<gene>
    <name evidence="1" type="primary">CSON003969</name>
</gene>
<dbReference type="AlphaFoldDB" id="A0A336MRF0"/>